<feature type="domain" description="HTH marR-type" evidence="2">
    <location>
        <begin position="1"/>
        <end position="138"/>
    </location>
</feature>
<dbReference type="InterPro" id="IPR036390">
    <property type="entry name" value="WH_DNA-bd_sf"/>
</dbReference>
<evidence type="ECO:0000259" key="3">
    <source>
        <dbReference type="PROSITE" id="PS51186"/>
    </source>
</evidence>
<dbReference type="InterPro" id="IPR050769">
    <property type="entry name" value="NAT_camello-type"/>
</dbReference>
<comment type="caution">
    <text evidence="4">The sequence shown here is derived from an EMBL/GenBank/DDBJ whole genome shotgun (WGS) entry which is preliminary data.</text>
</comment>
<dbReference type="CDD" id="cd04301">
    <property type="entry name" value="NAT_SF"/>
    <property type="match status" value="1"/>
</dbReference>
<gene>
    <name evidence="4" type="ORF">PGX00_17640</name>
</gene>
<dbReference type="InterPro" id="IPR016181">
    <property type="entry name" value="Acyl_CoA_acyltransferase"/>
</dbReference>
<evidence type="ECO:0000313" key="4">
    <source>
        <dbReference type="EMBL" id="MDB1125374.1"/>
    </source>
</evidence>
<dbReference type="PANTHER" id="PTHR13947:SF37">
    <property type="entry name" value="LD18367P"/>
    <property type="match status" value="1"/>
</dbReference>
<dbReference type="Pfam" id="PF00583">
    <property type="entry name" value="Acetyltransf_1"/>
    <property type="match status" value="1"/>
</dbReference>
<dbReference type="EMBL" id="JAQLOI010000003">
    <property type="protein sequence ID" value="MDB1125374.1"/>
    <property type="molecule type" value="Genomic_DNA"/>
</dbReference>
<dbReference type="SUPFAM" id="SSF55729">
    <property type="entry name" value="Acyl-CoA N-acyltransferases (Nat)"/>
    <property type="match status" value="1"/>
</dbReference>
<dbReference type="InterPro" id="IPR000835">
    <property type="entry name" value="HTH_MarR-typ"/>
</dbReference>
<dbReference type="Proteomes" id="UP001210678">
    <property type="component" value="Unassembled WGS sequence"/>
</dbReference>
<evidence type="ECO:0000256" key="1">
    <source>
        <dbReference type="ARBA" id="ARBA00022679"/>
    </source>
</evidence>
<keyword evidence="1" id="KW-0808">Transferase</keyword>
<reference evidence="4 5" key="1">
    <citation type="submission" date="2023-01" db="EMBL/GenBank/DDBJ databases">
        <title>Vibrio sp. KJ40-1 sp.nov, isolated from marine algae.</title>
        <authorList>
            <person name="Butt M."/>
            <person name="Kim J.M.J."/>
            <person name="Jeon C.O.C."/>
        </authorList>
    </citation>
    <scope>NUCLEOTIDE SEQUENCE [LARGE SCALE GENOMIC DNA]</scope>
    <source>
        <strain evidence="4 5">KJ40-1</strain>
    </source>
</reference>
<organism evidence="4 5">
    <name type="scientific">Vibrio algarum</name>
    <dbReference type="NCBI Taxonomy" id="3020714"/>
    <lineage>
        <taxon>Bacteria</taxon>
        <taxon>Pseudomonadati</taxon>
        <taxon>Pseudomonadota</taxon>
        <taxon>Gammaproteobacteria</taxon>
        <taxon>Vibrionales</taxon>
        <taxon>Vibrionaceae</taxon>
        <taxon>Vibrio</taxon>
    </lineage>
</organism>
<dbReference type="Gene3D" id="3.40.630.30">
    <property type="match status" value="1"/>
</dbReference>
<dbReference type="PROSITE" id="PS51186">
    <property type="entry name" value="GNAT"/>
    <property type="match status" value="1"/>
</dbReference>
<accession>A0ABT4YUW0</accession>
<dbReference type="Gene3D" id="1.10.10.10">
    <property type="entry name" value="Winged helix-like DNA-binding domain superfamily/Winged helix DNA-binding domain"/>
    <property type="match status" value="1"/>
</dbReference>
<dbReference type="InterPro" id="IPR000182">
    <property type="entry name" value="GNAT_dom"/>
</dbReference>
<proteinExistence type="predicted"/>
<dbReference type="InterPro" id="IPR036388">
    <property type="entry name" value="WH-like_DNA-bd_sf"/>
</dbReference>
<keyword evidence="5" id="KW-1185">Reference proteome</keyword>
<evidence type="ECO:0000313" key="5">
    <source>
        <dbReference type="Proteomes" id="UP001210678"/>
    </source>
</evidence>
<dbReference type="RefSeq" id="WP_272139026.1">
    <property type="nucleotide sequence ID" value="NZ_JAQLOI010000003.1"/>
</dbReference>
<name>A0ABT4YUW0_9VIBR</name>
<protein>
    <submittedName>
        <fullName evidence="4">Helix-turn-helix domain-containing GNAT family N-acetyltransferase</fullName>
    </submittedName>
</protein>
<dbReference type="Pfam" id="PF12802">
    <property type="entry name" value="MarR_2"/>
    <property type="match status" value="1"/>
</dbReference>
<dbReference type="PANTHER" id="PTHR13947">
    <property type="entry name" value="GNAT FAMILY N-ACETYLTRANSFERASE"/>
    <property type="match status" value="1"/>
</dbReference>
<dbReference type="PROSITE" id="PS50995">
    <property type="entry name" value="HTH_MARR_2"/>
    <property type="match status" value="1"/>
</dbReference>
<dbReference type="SMART" id="SM00347">
    <property type="entry name" value="HTH_MARR"/>
    <property type="match status" value="1"/>
</dbReference>
<evidence type="ECO:0000259" key="2">
    <source>
        <dbReference type="PROSITE" id="PS50995"/>
    </source>
</evidence>
<dbReference type="SUPFAM" id="SSF46785">
    <property type="entry name" value="Winged helix' DNA-binding domain"/>
    <property type="match status" value="1"/>
</dbReference>
<sequence>MISLSAIDAIRTSSRQLVRDLGFMGGAFAGTDLSPSAVHALLEIESGDSVTARYLSDCLQLEKSSVSRMLQKLMVSGDIKEKPHSDDARSKQLILTAAGQKRVSEIHAFAQRQIIEALKHLNSKQEETIIDGLKLYADALSGKFGEVNRLQDIEISTGYRSGIIAKVTEMHSSYYSREAGFGQPFESAVASGLADFCGRLNHSGNQIWLATLGEEIVGSIAIDGEDLGQGKAHLRWFIVDDKARGAGVGHTLITSALAFADVSGFDETHLYTVEGLEAAHHLYKKYGFSCIKEYIGDQWGKKMKEQRFMRPRQVTL</sequence>
<feature type="domain" description="N-acetyltransferase" evidence="3">
    <location>
        <begin position="162"/>
        <end position="304"/>
    </location>
</feature>